<evidence type="ECO:0000259" key="2">
    <source>
        <dbReference type="Pfam" id="PF12220"/>
    </source>
</evidence>
<dbReference type="GO" id="GO:1990904">
    <property type="term" value="C:ribonucleoprotein complex"/>
    <property type="evidence" value="ECO:0007669"/>
    <property type="project" value="UniProtKB-KW"/>
</dbReference>
<protein>
    <submittedName>
        <fullName evidence="3">U1 small nuclear ribonucleoprotein of 70kDa N-terminal</fullName>
    </submittedName>
</protein>
<feature type="region of interest" description="Disordered" evidence="1">
    <location>
        <begin position="49"/>
        <end position="76"/>
    </location>
</feature>
<dbReference type="OrthoDB" id="4207594at2759"/>
<evidence type="ECO:0000313" key="4">
    <source>
        <dbReference type="Proteomes" id="UP000673691"/>
    </source>
</evidence>
<evidence type="ECO:0000313" key="3">
    <source>
        <dbReference type="EMBL" id="KAG5462124.1"/>
    </source>
</evidence>
<feature type="compositionally biased region" description="Basic residues" evidence="1">
    <location>
        <begin position="66"/>
        <end position="76"/>
    </location>
</feature>
<feature type="domain" description="U1 small nuclear ribonucleoprotein of 70kDa N-terminal" evidence="2">
    <location>
        <begin position="3"/>
        <end position="70"/>
    </location>
</feature>
<reference evidence="3 4" key="1">
    <citation type="journal article" name="Sci. Rep.">
        <title>Genome-scale phylogenetic analyses confirm Olpidium as the closest living zoosporic fungus to the non-flagellated, terrestrial fungi.</title>
        <authorList>
            <person name="Chang Y."/>
            <person name="Rochon D."/>
            <person name="Sekimoto S."/>
            <person name="Wang Y."/>
            <person name="Chovatia M."/>
            <person name="Sandor L."/>
            <person name="Salamov A."/>
            <person name="Grigoriev I.V."/>
            <person name="Stajich J.E."/>
            <person name="Spatafora J.W."/>
        </authorList>
    </citation>
    <scope>NUCLEOTIDE SEQUENCE [LARGE SCALE GENOMIC DNA]</scope>
    <source>
        <strain evidence="3">S191</strain>
    </source>
</reference>
<dbReference type="Proteomes" id="UP000673691">
    <property type="component" value="Unassembled WGS sequence"/>
</dbReference>
<keyword evidence="4" id="KW-1185">Reference proteome</keyword>
<organism evidence="3 4">
    <name type="scientific">Olpidium bornovanus</name>
    <dbReference type="NCBI Taxonomy" id="278681"/>
    <lineage>
        <taxon>Eukaryota</taxon>
        <taxon>Fungi</taxon>
        <taxon>Fungi incertae sedis</taxon>
        <taxon>Olpidiomycota</taxon>
        <taxon>Olpidiomycotina</taxon>
        <taxon>Olpidiomycetes</taxon>
        <taxon>Olpidiales</taxon>
        <taxon>Olpidiaceae</taxon>
        <taxon>Olpidium</taxon>
    </lineage>
</organism>
<name>A0A8H7ZZE5_9FUNG</name>
<dbReference type="Pfam" id="PF12220">
    <property type="entry name" value="U1snRNP70_N"/>
    <property type="match status" value="1"/>
</dbReference>
<accession>A0A8H7ZZE5</accession>
<dbReference type="InterPro" id="IPR022023">
    <property type="entry name" value="U1snRNP70_N"/>
</dbReference>
<gene>
    <name evidence="3" type="ORF">BJ554DRAFT_5579</name>
</gene>
<evidence type="ECO:0000256" key="1">
    <source>
        <dbReference type="SAM" id="MobiDB-lite"/>
    </source>
</evidence>
<dbReference type="EMBL" id="JAEFCI010002596">
    <property type="protein sequence ID" value="KAG5462124.1"/>
    <property type="molecule type" value="Genomic_DNA"/>
</dbReference>
<proteinExistence type="predicted"/>
<feature type="compositionally biased region" description="Basic and acidic residues" evidence="1">
    <location>
        <begin position="50"/>
        <end position="65"/>
    </location>
</feature>
<sequence length="76" mass="8665">MTEKLPPNLLRLFAPRPPLAYLPPLDRAPEKRRGPQLSGIGEFLEALTSGEHDKDYVPTETLDERRRRRVSRGTNA</sequence>
<keyword evidence="3" id="KW-0687">Ribonucleoprotein</keyword>
<comment type="caution">
    <text evidence="3">The sequence shown here is derived from an EMBL/GenBank/DDBJ whole genome shotgun (WGS) entry which is preliminary data.</text>
</comment>
<dbReference type="AlphaFoldDB" id="A0A8H7ZZE5"/>